<gene>
    <name evidence="3" type="ORF">RhiirC2_830991</name>
</gene>
<evidence type="ECO:0000313" key="4">
    <source>
        <dbReference type="Proteomes" id="UP000233469"/>
    </source>
</evidence>
<dbReference type="InterPro" id="IPR058524">
    <property type="entry name" value="DUF8211"/>
</dbReference>
<dbReference type="VEuPathDB" id="FungiDB:FUN_010777"/>
<sequence length="584" mass="69271">MSSSKSSNILPSFEKKYSLDVSFSKFHVTRPNRAGYNKIYDISRSKSFFFELVDHPTNTNEIHLKIHTNDYHMKTTPISYPNTSKLPNDKYQISVMLTHFFSLQRVLPRRIQQKFFNFIRDKLLQRKVIIMSRASKIDSRNTSTKNFFNFSYKRYRFHFGIYIPCSHDHIIPGFSGYTPPKTICKILAPFIMSDFRRACVLHQPSFFKNNVFTFFKNPKKALNIDHTTPSVNPKIYHANLLYTRWNTHRTKRIYSRRLGISFEEMIHARDRYSSKYLIINIYIGKNFLIFVSDIVTTLEQHKLATVQRYQFMFSESQFVLKPIKHLLYNHGLHHRNYKFWTPFFGRPGKRITTIRLDDTSSPNIIYTVASYNPIPNMFIPHKYRNIIPKEPLYTEEGVYIVPGSREWFTYMYNLHINLPPPLTKAQRRALRLENERIKNIRRTKEDAILYGTSCTRVYRRTHMVFTLTRISERFHDEMMEYTNQYLASDDEKIKSHVYKIMSNYTIKYIEGAKGRVSDSKRSRILPSGATEDTSDDAKELELRPKKRRISSHTNLYPLINNTDRFKCRRFSPAVMDDSTGAELY</sequence>
<feature type="domain" description="DUF8211" evidence="2">
    <location>
        <begin position="237"/>
        <end position="273"/>
    </location>
</feature>
<evidence type="ECO:0000256" key="1">
    <source>
        <dbReference type="SAM" id="MobiDB-lite"/>
    </source>
</evidence>
<accession>A0A2N1N7Z2</accession>
<comment type="caution">
    <text evidence="3">The sequence shown here is derived from an EMBL/GenBank/DDBJ whole genome shotgun (WGS) entry which is preliminary data.</text>
</comment>
<dbReference type="Pfam" id="PF26638">
    <property type="entry name" value="DUF8211"/>
    <property type="match status" value="2"/>
</dbReference>
<evidence type="ECO:0000259" key="2">
    <source>
        <dbReference type="Pfam" id="PF26638"/>
    </source>
</evidence>
<dbReference type="EMBL" id="LLXL01000668">
    <property type="protein sequence ID" value="PKK69968.1"/>
    <property type="molecule type" value="Genomic_DNA"/>
</dbReference>
<protein>
    <recommendedName>
        <fullName evidence="2">DUF8211 domain-containing protein</fullName>
    </recommendedName>
</protein>
<dbReference type="VEuPathDB" id="FungiDB:RhiirFUN_026680"/>
<evidence type="ECO:0000313" key="3">
    <source>
        <dbReference type="EMBL" id="PKK69968.1"/>
    </source>
</evidence>
<dbReference type="VEuPathDB" id="FungiDB:RhiirA1_474892"/>
<name>A0A2N1N7Z2_9GLOM</name>
<dbReference type="AlphaFoldDB" id="A0A2N1N7Z2"/>
<proteinExistence type="predicted"/>
<reference evidence="3 4" key="2">
    <citation type="submission" date="2017-10" db="EMBL/GenBank/DDBJ databases">
        <title>Extensive intraspecific genome diversity in a model arbuscular mycorrhizal fungus.</title>
        <authorList>
            <person name="Chen E.C.H."/>
            <person name="Morin E."/>
            <person name="Baudet D."/>
            <person name="Noel J."/>
            <person name="Ndikumana S."/>
            <person name="Charron P."/>
            <person name="St-Onge C."/>
            <person name="Giorgi J."/>
            <person name="Grigoriev I.V."/>
            <person name="Roux C."/>
            <person name="Martin F.M."/>
            <person name="Corradi N."/>
        </authorList>
    </citation>
    <scope>NUCLEOTIDE SEQUENCE [LARGE SCALE GENOMIC DNA]</scope>
    <source>
        <strain evidence="3 4">C2</strain>
    </source>
</reference>
<reference evidence="3 4" key="1">
    <citation type="submission" date="2016-04" db="EMBL/GenBank/DDBJ databases">
        <title>Genome analyses suggest a sexual origin of heterokaryosis in a supposedly ancient asexual fungus.</title>
        <authorList>
            <person name="Ropars J."/>
            <person name="Sedzielewska K."/>
            <person name="Noel J."/>
            <person name="Charron P."/>
            <person name="Farinelli L."/>
            <person name="Marton T."/>
            <person name="Kruger M."/>
            <person name="Pelin A."/>
            <person name="Brachmann A."/>
            <person name="Corradi N."/>
        </authorList>
    </citation>
    <scope>NUCLEOTIDE SEQUENCE [LARGE SCALE GENOMIC DNA]</scope>
    <source>
        <strain evidence="3 4">C2</strain>
    </source>
</reference>
<dbReference type="Proteomes" id="UP000233469">
    <property type="component" value="Unassembled WGS sequence"/>
</dbReference>
<feature type="region of interest" description="Disordered" evidence="1">
    <location>
        <begin position="520"/>
        <end position="540"/>
    </location>
</feature>
<organism evidence="3 4">
    <name type="scientific">Rhizophagus irregularis</name>
    <dbReference type="NCBI Taxonomy" id="588596"/>
    <lineage>
        <taxon>Eukaryota</taxon>
        <taxon>Fungi</taxon>
        <taxon>Fungi incertae sedis</taxon>
        <taxon>Mucoromycota</taxon>
        <taxon>Glomeromycotina</taxon>
        <taxon>Glomeromycetes</taxon>
        <taxon>Glomerales</taxon>
        <taxon>Glomeraceae</taxon>
        <taxon>Rhizophagus</taxon>
    </lineage>
</organism>
<feature type="domain" description="DUF8211" evidence="2">
    <location>
        <begin position="298"/>
        <end position="340"/>
    </location>
</feature>